<dbReference type="PROSITE" id="PS00108">
    <property type="entry name" value="PROTEIN_KINASE_ST"/>
    <property type="match status" value="1"/>
</dbReference>
<feature type="domain" description="Protein kinase" evidence="6">
    <location>
        <begin position="36"/>
        <end position="313"/>
    </location>
</feature>
<evidence type="ECO:0000256" key="4">
    <source>
        <dbReference type="PROSITE-ProRule" id="PRU10141"/>
    </source>
</evidence>
<evidence type="ECO:0000256" key="5">
    <source>
        <dbReference type="RuleBase" id="RU000304"/>
    </source>
</evidence>
<reference evidence="7" key="2">
    <citation type="journal article" date="2021" name="World Allergy Organ. J.">
        <title>Chromosome-level assembly of Dermatophagoides farinae genome and transcriptome reveals two novel allergens Der f 37 and Der f 39.</title>
        <authorList>
            <person name="Chen J."/>
            <person name="Cai Z."/>
            <person name="Fan D."/>
            <person name="Hu J."/>
            <person name="Hou Y."/>
            <person name="He Y."/>
            <person name="Zhang Z."/>
            <person name="Zhao Z."/>
            <person name="Gao P."/>
            <person name="Hu W."/>
            <person name="Sun J."/>
            <person name="Li J."/>
            <person name="Ji K."/>
        </authorList>
    </citation>
    <scope>NUCLEOTIDE SEQUENCE</scope>
    <source>
        <strain evidence="7">JKM2019</strain>
    </source>
</reference>
<keyword evidence="3 4" id="KW-0067">ATP-binding</keyword>
<dbReference type="EMBL" id="SDOV01000004">
    <property type="protein sequence ID" value="KAH7642261.1"/>
    <property type="molecule type" value="Genomic_DNA"/>
</dbReference>
<name>A0A9D4SI07_DERFA</name>
<dbReference type="EC" id="2.7.11.1" evidence="1"/>
<keyword evidence="7" id="KW-0808">Transferase</keyword>
<feature type="binding site" evidence="4">
    <location>
        <position position="66"/>
    </location>
    <ligand>
        <name>ATP</name>
        <dbReference type="ChEBI" id="CHEBI:30616"/>
    </ligand>
</feature>
<dbReference type="Gene3D" id="1.10.510.10">
    <property type="entry name" value="Transferase(Phosphotransferase) domain 1"/>
    <property type="match status" value="1"/>
</dbReference>
<dbReference type="InterPro" id="IPR050235">
    <property type="entry name" value="CK1_Ser-Thr_kinase"/>
</dbReference>
<evidence type="ECO:0000256" key="1">
    <source>
        <dbReference type="ARBA" id="ARBA00012513"/>
    </source>
</evidence>
<evidence type="ECO:0000259" key="6">
    <source>
        <dbReference type="PROSITE" id="PS50011"/>
    </source>
</evidence>
<dbReference type="InterPro" id="IPR008271">
    <property type="entry name" value="Ser/Thr_kinase_AS"/>
</dbReference>
<reference evidence="7" key="1">
    <citation type="submission" date="2020-06" db="EMBL/GenBank/DDBJ databases">
        <authorList>
            <person name="Ji K."/>
            <person name="Li J."/>
        </authorList>
    </citation>
    <scope>NUCLEOTIDE SEQUENCE</scope>
    <source>
        <strain evidence="7">JKM2019</strain>
        <tissue evidence="7">Whole body</tissue>
    </source>
</reference>
<dbReference type="SMART" id="SM00220">
    <property type="entry name" value="S_TKc"/>
    <property type="match status" value="1"/>
</dbReference>
<comment type="caution">
    <text evidence="7">The sequence shown here is derived from an EMBL/GenBank/DDBJ whole genome shotgun (WGS) entry which is preliminary data.</text>
</comment>
<dbReference type="PANTHER" id="PTHR11909">
    <property type="entry name" value="CASEIN KINASE-RELATED"/>
    <property type="match status" value="1"/>
</dbReference>
<sequence>MSMSYDSNSWLEDDYEPVKVANGQDIKPDTIIGGNFKTLEKLGSGSFGQIFLGQNIDGRSPKVAIKFEPSKDRGAQLSNELKIYKLLHGKDDQVIGFPKVFWFGQWFRYNVLVIELLGKNLDEVFQSCGQNFTIKTILYLVLQLLNRFEFIHSKNIAYRDVKPENFLLGYPGLANRNIVHVVDFGLSKEFIDPNTGQHIPFREGKNLTGTARYMSINAHFGIEQSRRDDLESLGHLFMYFLRKGKLPWSGLKASTLKERYRKIGHIKQTTPPENLSEGYPREFANFLTYTRSLRFDQQPDYDEWKKNFGNLFRKYNDGVKYEWEGKIV</sequence>
<dbReference type="InterPro" id="IPR017441">
    <property type="entry name" value="Protein_kinase_ATP_BS"/>
</dbReference>
<keyword evidence="5" id="KW-0723">Serine/threonine-protein kinase</keyword>
<dbReference type="SUPFAM" id="SSF56112">
    <property type="entry name" value="Protein kinase-like (PK-like)"/>
    <property type="match status" value="1"/>
</dbReference>
<comment type="similarity">
    <text evidence="5">Belongs to the protein kinase superfamily.</text>
</comment>
<dbReference type="InterPro" id="IPR011009">
    <property type="entry name" value="Kinase-like_dom_sf"/>
</dbReference>
<protein>
    <recommendedName>
        <fullName evidence="1">non-specific serine/threonine protein kinase</fullName>
        <ecNumber evidence="1">2.7.11.1</ecNumber>
    </recommendedName>
</protein>
<evidence type="ECO:0000313" key="7">
    <source>
        <dbReference type="EMBL" id="KAH7642261.1"/>
    </source>
</evidence>
<dbReference type="PROSITE" id="PS00107">
    <property type="entry name" value="PROTEIN_KINASE_ATP"/>
    <property type="match status" value="1"/>
</dbReference>
<dbReference type="Pfam" id="PF00069">
    <property type="entry name" value="Pkinase"/>
    <property type="match status" value="1"/>
</dbReference>
<dbReference type="InterPro" id="IPR000719">
    <property type="entry name" value="Prot_kinase_dom"/>
</dbReference>
<evidence type="ECO:0000256" key="3">
    <source>
        <dbReference type="ARBA" id="ARBA00022840"/>
    </source>
</evidence>
<dbReference type="OrthoDB" id="5800476at2759"/>
<proteinExistence type="inferred from homology"/>
<dbReference type="GO" id="GO:0005524">
    <property type="term" value="F:ATP binding"/>
    <property type="evidence" value="ECO:0007669"/>
    <property type="project" value="UniProtKB-UniRule"/>
</dbReference>
<keyword evidence="2 4" id="KW-0547">Nucleotide-binding</keyword>
<dbReference type="PROSITE" id="PS50011">
    <property type="entry name" value="PROTEIN_KINASE_DOM"/>
    <property type="match status" value="1"/>
</dbReference>
<dbReference type="Proteomes" id="UP000828236">
    <property type="component" value="Unassembled WGS sequence"/>
</dbReference>
<dbReference type="CDD" id="cd14016">
    <property type="entry name" value="STKc_CK1"/>
    <property type="match status" value="1"/>
</dbReference>
<accession>A0A9D4SI07</accession>
<dbReference type="GO" id="GO:0004674">
    <property type="term" value="F:protein serine/threonine kinase activity"/>
    <property type="evidence" value="ECO:0007669"/>
    <property type="project" value="UniProtKB-KW"/>
</dbReference>
<evidence type="ECO:0000256" key="2">
    <source>
        <dbReference type="ARBA" id="ARBA00022741"/>
    </source>
</evidence>
<gene>
    <name evidence="7" type="ORF">HUG17_5306</name>
</gene>
<organism evidence="7">
    <name type="scientific">Dermatophagoides farinae</name>
    <name type="common">American house dust mite</name>
    <dbReference type="NCBI Taxonomy" id="6954"/>
    <lineage>
        <taxon>Eukaryota</taxon>
        <taxon>Metazoa</taxon>
        <taxon>Ecdysozoa</taxon>
        <taxon>Arthropoda</taxon>
        <taxon>Chelicerata</taxon>
        <taxon>Arachnida</taxon>
        <taxon>Acari</taxon>
        <taxon>Acariformes</taxon>
        <taxon>Sarcoptiformes</taxon>
        <taxon>Astigmata</taxon>
        <taxon>Psoroptidia</taxon>
        <taxon>Analgoidea</taxon>
        <taxon>Pyroglyphidae</taxon>
        <taxon>Dermatophagoidinae</taxon>
        <taxon>Dermatophagoides</taxon>
    </lineage>
</organism>
<keyword evidence="7" id="KW-0418">Kinase</keyword>
<dbReference type="AlphaFoldDB" id="A0A9D4SI07"/>